<keyword evidence="2" id="KW-1185">Reference proteome</keyword>
<organism evidence="1 2">
    <name type="scientific">Pseudarthrobacter humi</name>
    <dbReference type="NCBI Taxonomy" id="2952523"/>
    <lineage>
        <taxon>Bacteria</taxon>
        <taxon>Bacillati</taxon>
        <taxon>Actinomycetota</taxon>
        <taxon>Actinomycetes</taxon>
        <taxon>Micrococcales</taxon>
        <taxon>Micrococcaceae</taxon>
        <taxon>Pseudarthrobacter</taxon>
    </lineage>
</organism>
<accession>A0ABT1LI62</accession>
<protein>
    <submittedName>
        <fullName evidence="1">Uncharacterized protein</fullName>
    </submittedName>
</protein>
<evidence type="ECO:0000313" key="2">
    <source>
        <dbReference type="Proteomes" id="UP001524318"/>
    </source>
</evidence>
<dbReference type="Proteomes" id="UP001524318">
    <property type="component" value="Unassembled WGS sequence"/>
</dbReference>
<dbReference type="EMBL" id="JANCLV010000001">
    <property type="protein sequence ID" value="MCP8998148.1"/>
    <property type="molecule type" value="Genomic_DNA"/>
</dbReference>
<gene>
    <name evidence="1" type="ORF">NFC73_00140</name>
</gene>
<proteinExistence type="predicted"/>
<sequence length="46" mass="5036">MQTKQHASFCDHCGRITNHVTHYIKADGGGQLIATVRCAEHAEEAV</sequence>
<dbReference type="RefSeq" id="WP_254746576.1">
    <property type="nucleotide sequence ID" value="NZ_JANCLV010000001.1"/>
</dbReference>
<evidence type="ECO:0000313" key="1">
    <source>
        <dbReference type="EMBL" id="MCP8998148.1"/>
    </source>
</evidence>
<name>A0ABT1LI62_9MICC</name>
<comment type="caution">
    <text evidence="1">The sequence shown here is derived from an EMBL/GenBank/DDBJ whole genome shotgun (WGS) entry which is preliminary data.</text>
</comment>
<reference evidence="1 2" key="1">
    <citation type="submission" date="2022-06" db="EMBL/GenBank/DDBJ databases">
        <title>Pseudarthrobacter sp. strain RMG13 Genome sequencing and assembly.</title>
        <authorList>
            <person name="Kim I."/>
        </authorList>
    </citation>
    <scope>NUCLEOTIDE SEQUENCE [LARGE SCALE GENOMIC DNA]</scope>
    <source>
        <strain evidence="1 2">RMG13</strain>
    </source>
</reference>